<dbReference type="PANTHER" id="PTHR37299">
    <property type="entry name" value="TRANSCRIPTIONAL REGULATOR-RELATED"/>
    <property type="match status" value="1"/>
</dbReference>
<organism evidence="4 5">
    <name type="scientific">Chryseobacterium scophthalmum</name>
    <dbReference type="NCBI Taxonomy" id="59733"/>
    <lineage>
        <taxon>Bacteria</taxon>
        <taxon>Pseudomonadati</taxon>
        <taxon>Bacteroidota</taxon>
        <taxon>Flavobacteriia</taxon>
        <taxon>Flavobacteriales</taxon>
        <taxon>Weeksellaceae</taxon>
        <taxon>Chryseobacterium group</taxon>
        <taxon>Chryseobacterium</taxon>
    </lineage>
</organism>
<dbReference type="SMART" id="SM00850">
    <property type="entry name" value="LytTR"/>
    <property type="match status" value="1"/>
</dbReference>
<dbReference type="Gene3D" id="2.40.50.1020">
    <property type="entry name" value="LytTr DNA-binding domain"/>
    <property type="match status" value="1"/>
</dbReference>
<dbReference type="Gene3D" id="3.40.50.2300">
    <property type="match status" value="1"/>
</dbReference>
<proteinExistence type="predicted"/>
<dbReference type="Pfam" id="PF04397">
    <property type="entry name" value="LytTR"/>
    <property type="match status" value="1"/>
</dbReference>
<name>A0A1N6FS30_9FLAO</name>
<dbReference type="SUPFAM" id="SSF52172">
    <property type="entry name" value="CheY-like"/>
    <property type="match status" value="1"/>
</dbReference>
<dbReference type="EMBL" id="FSRQ01000001">
    <property type="protein sequence ID" value="SIN98095.1"/>
    <property type="molecule type" value="Genomic_DNA"/>
</dbReference>
<evidence type="ECO:0000259" key="3">
    <source>
        <dbReference type="PROSITE" id="PS50930"/>
    </source>
</evidence>
<dbReference type="InterPro" id="IPR001789">
    <property type="entry name" value="Sig_transdc_resp-reg_receiver"/>
</dbReference>
<reference evidence="5" key="1">
    <citation type="submission" date="2016-12" db="EMBL/GenBank/DDBJ databases">
        <authorList>
            <person name="Varghese N."/>
            <person name="Submissions S."/>
        </authorList>
    </citation>
    <scope>NUCLEOTIDE SEQUENCE [LARGE SCALE GENOMIC DNA]</scope>
    <source>
        <strain evidence="5">DSM 16779</strain>
    </source>
</reference>
<dbReference type="InterPro" id="IPR011006">
    <property type="entry name" value="CheY-like_superfamily"/>
</dbReference>
<evidence type="ECO:0000259" key="2">
    <source>
        <dbReference type="PROSITE" id="PS50110"/>
    </source>
</evidence>
<feature type="domain" description="HTH LytTR-type" evidence="3">
    <location>
        <begin position="147"/>
        <end position="254"/>
    </location>
</feature>
<dbReference type="PROSITE" id="PS50930">
    <property type="entry name" value="HTH_LYTTR"/>
    <property type="match status" value="1"/>
</dbReference>
<feature type="modified residue" description="4-aspartylphosphate" evidence="1">
    <location>
        <position position="56"/>
    </location>
</feature>
<keyword evidence="5" id="KW-1185">Reference proteome</keyword>
<protein>
    <submittedName>
        <fullName evidence="4">Two component transcriptional regulator, LytTR family</fullName>
    </submittedName>
</protein>
<dbReference type="Pfam" id="PF00072">
    <property type="entry name" value="Response_reg"/>
    <property type="match status" value="1"/>
</dbReference>
<accession>A0A1N6FS30</accession>
<evidence type="ECO:0000313" key="4">
    <source>
        <dbReference type="EMBL" id="SIN98095.1"/>
    </source>
</evidence>
<dbReference type="InterPro" id="IPR007492">
    <property type="entry name" value="LytTR_DNA-bd_dom"/>
</dbReference>
<dbReference type="OrthoDB" id="2168082at2"/>
<dbReference type="RefSeq" id="WP_074229698.1">
    <property type="nucleotide sequence ID" value="NZ_FSRQ01000001.1"/>
</dbReference>
<dbReference type="GO" id="GO:0003677">
    <property type="term" value="F:DNA binding"/>
    <property type="evidence" value="ECO:0007669"/>
    <property type="project" value="InterPro"/>
</dbReference>
<feature type="domain" description="Response regulatory" evidence="2">
    <location>
        <begin position="3"/>
        <end position="116"/>
    </location>
</feature>
<evidence type="ECO:0000313" key="5">
    <source>
        <dbReference type="Proteomes" id="UP000184782"/>
    </source>
</evidence>
<gene>
    <name evidence="4" type="ORF">SAMN05421769_1555</name>
</gene>
<dbReference type="SMART" id="SM00448">
    <property type="entry name" value="REC"/>
    <property type="match status" value="1"/>
</dbReference>
<dbReference type="AlphaFoldDB" id="A0A1N6FS30"/>
<dbReference type="STRING" id="59733.SAMN05421769_1555"/>
<dbReference type="Proteomes" id="UP000184782">
    <property type="component" value="Unassembled WGS sequence"/>
</dbReference>
<dbReference type="GO" id="GO:0000156">
    <property type="term" value="F:phosphorelay response regulator activity"/>
    <property type="evidence" value="ECO:0007669"/>
    <property type="project" value="InterPro"/>
</dbReference>
<keyword evidence="1" id="KW-0597">Phosphoprotein</keyword>
<sequence>MIRIVIIEDEIPARKKLIRFIDELKETTEIIAEIDNVEQAIDFLKTEKSVDLIISDIELLDGNAFEIYDQVKISCPIIFTTAYDQFWMNAFETNGIEYLLKPFTLERFQKAWNKFSVLNKSHASDEILLKISQIQKEIQPKSFKERFSVISNKGIYFLETEHITFFKAEEGVIFAFDDSGKKHLLNQTVLKEIESHLNPNEFFKINRSELVNKKNIIKMERYSKNALALEMKGLENPLITSQSQTADFREWIEK</sequence>
<evidence type="ECO:0000256" key="1">
    <source>
        <dbReference type="PROSITE-ProRule" id="PRU00169"/>
    </source>
</evidence>
<dbReference type="PANTHER" id="PTHR37299:SF1">
    <property type="entry name" value="STAGE 0 SPORULATION PROTEIN A HOMOLOG"/>
    <property type="match status" value="1"/>
</dbReference>
<dbReference type="PROSITE" id="PS50110">
    <property type="entry name" value="RESPONSE_REGULATORY"/>
    <property type="match status" value="1"/>
</dbReference>
<dbReference type="InterPro" id="IPR046947">
    <property type="entry name" value="LytR-like"/>
</dbReference>